<dbReference type="EMBL" id="MLJW01003394">
    <property type="protein sequence ID" value="OIQ72153.1"/>
    <property type="molecule type" value="Genomic_DNA"/>
</dbReference>
<keyword evidence="2" id="KW-1133">Transmembrane helix</keyword>
<comment type="caution">
    <text evidence="3">The sequence shown here is derived from an EMBL/GenBank/DDBJ whole genome shotgun (WGS) entry which is preliminary data.</text>
</comment>
<evidence type="ECO:0000313" key="3">
    <source>
        <dbReference type="EMBL" id="OIQ72153.1"/>
    </source>
</evidence>
<name>A0A1J5PKS8_9ZZZZ</name>
<keyword evidence="2" id="KW-0812">Transmembrane</keyword>
<evidence type="ECO:0000256" key="1">
    <source>
        <dbReference type="SAM" id="MobiDB-lite"/>
    </source>
</evidence>
<feature type="transmembrane region" description="Helical" evidence="2">
    <location>
        <begin position="115"/>
        <end position="133"/>
    </location>
</feature>
<evidence type="ECO:0000256" key="2">
    <source>
        <dbReference type="SAM" id="Phobius"/>
    </source>
</evidence>
<protein>
    <submittedName>
        <fullName evidence="3">Uncharacterized protein</fullName>
    </submittedName>
</protein>
<accession>A0A1J5PKS8</accession>
<feature type="region of interest" description="Disordered" evidence="1">
    <location>
        <begin position="51"/>
        <end position="84"/>
    </location>
</feature>
<feature type="compositionally biased region" description="Basic residues" evidence="1">
    <location>
        <begin position="62"/>
        <end position="71"/>
    </location>
</feature>
<reference evidence="3" key="1">
    <citation type="submission" date="2016-10" db="EMBL/GenBank/DDBJ databases">
        <title>Sequence of Gallionella enrichment culture.</title>
        <authorList>
            <person name="Poehlein A."/>
            <person name="Muehling M."/>
            <person name="Daniel R."/>
        </authorList>
    </citation>
    <scope>NUCLEOTIDE SEQUENCE</scope>
</reference>
<feature type="compositionally biased region" description="Basic and acidic residues" evidence="1">
    <location>
        <begin position="72"/>
        <end position="84"/>
    </location>
</feature>
<dbReference type="AlphaFoldDB" id="A0A1J5PKS8"/>
<sequence>MPAHDLFEFLVELFLIQQLAAGGAVNPRAEFRDAVFVGVLHLRLARDQPGENVVAEREIGRGRGRPHPQRRHGADDDPERDRAKPDLLAGMYQRIAASRALCGGRSMANRLASRLPAVVMVVMMLGMMAGTVRRHRHSRAGRR</sequence>
<keyword evidence="2" id="KW-0472">Membrane</keyword>
<gene>
    <name evidence="3" type="ORF">GALL_462240</name>
</gene>
<proteinExistence type="predicted"/>
<organism evidence="3">
    <name type="scientific">mine drainage metagenome</name>
    <dbReference type="NCBI Taxonomy" id="410659"/>
    <lineage>
        <taxon>unclassified sequences</taxon>
        <taxon>metagenomes</taxon>
        <taxon>ecological metagenomes</taxon>
    </lineage>
</organism>
<feature type="compositionally biased region" description="Basic and acidic residues" evidence="1">
    <location>
        <begin position="51"/>
        <end position="61"/>
    </location>
</feature>